<dbReference type="Proteomes" id="UP001302349">
    <property type="component" value="Chromosome"/>
</dbReference>
<keyword evidence="2" id="KW-1133">Transmembrane helix</keyword>
<dbReference type="PANTHER" id="PTHR36838:SF3">
    <property type="entry name" value="TRANSPORTER AUXIN EFFLUX CARRIER EC FAMILY"/>
    <property type="match status" value="1"/>
</dbReference>
<organism evidence="3 4">
    <name type="scientific">Imperialibacter roseus</name>
    <dbReference type="NCBI Taxonomy" id="1324217"/>
    <lineage>
        <taxon>Bacteria</taxon>
        <taxon>Pseudomonadati</taxon>
        <taxon>Bacteroidota</taxon>
        <taxon>Cytophagia</taxon>
        <taxon>Cytophagales</taxon>
        <taxon>Flammeovirgaceae</taxon>
        <taxon>Imperialibacter</taxon>
    </lineage>
</organism>
<keyword evidence="4" id="KW-1185">Reference proteome</keyword>
<feature type="transmembrane region" description="Helical" evidence="2">
    <location>
        <begin position="171"/>
        <end position="189"/>
    </location>
</feature>
<reference evidence="3 4" key="1">
    <citation type="journal article" date="2023" name="Microbiol. Resour. Announc.">
        <title>Complete Genome Sequence of Imperialibacter roseus strain P4T.</title>
        <authorList>
            <person name="Tizabi D.R."/>
            <person name="Bachvaroff T."/>
            <person name="Hill R.T."/>
        </authorList>
    </citation>
    <scope>NUCLEOTIDE SEQUENCE [LARGE SCALE GENOMIC DNA]</scope>
    <source>
        <strain evidence="3 4">P4T</strain>
    </source>
</reference>
<feature type="transmembrane region" description="Helical" evidence="2">
    <location>
        <begin position="97"/>
        <end position="115"/>
    </location>
</feature>
<feature type="transmembrane region" description="Helical" evidence="2">
    <location>
        <begin position="34"/>
        <end position="52"/>
    </location>
</feature>
<feature type="transmembrane region" description="Helical" evidence="2">
    <location>
        <begin position="58"/>
        <end position="77"/>
    </location>
</feature>
<protein>
    <submittedName>
        <fullName evidence="3">Permease</fullName>
    </submittedName>
</protein>
<feature type="transmembrane region" description="Helical" evidence="2">
    <location>
        <begin position="6"/>
        <end position="22"/>
    </location>
</feature>
<evidence type="ECO:0000256" key="1">
    <source>
        <dbReference type="ARBA" id="ARBA00022448"/>
    </source>
</evidence>
<keyword evidence="2" id="KW-0812">Transmembrane</keyword>
<evidence type="ECO:0000313" key="3">
    <source>
        <dbReference type="EMBL" id="WOK07893.1"/>
    </source>
</evidence>
<keyword evidence="2" id="KW-0472">Membrane</keyword>
<keyword evidence="1" id="KW-0813">Transport</keyword>
<dbReference type="RefSeq" id="WP_317490542.1">
    <property type="nucleotide sequence ID" value="NZ_CP136051.1"/>
</dbReference>
<sequence>MNSAITKTISFLLLIAIGYFLQKKIQGKERKDGIKTLILSLALPATIFIALLKIEFSWGMIIVPVLALGFNLLMYLLVSKLPLPSLFNLKEEQYRTLIMLLPSLAPGLSLFPFIMEYHGEEPLALAALADVGNKVFVLIILYSIAMKWYFDRNEIGNRNTSEKLKSLFKSMLEEPVNMVIAVAIVMLAFGLNFDSLPGFLRDSVDKMSLMMTPLILLFIGISIKFTWQQVKAIFSFLFFRSAIAFVISGLLLVLLPVTDVPTMILIVVFPQSACSFWPFAHMSAVNTLESAQENPIRPRTFDLDFAMNALACSLPFSVALILSVYVFEDFFVQPANVFLSSGIFIALAALPLLFSARWFKTYASRLAEERS</sequence>
<feature type="transmembrane region" description="Helical" evidence="2">
    <location>
        <begin position="234"/>
        <end position="257"/>
    </location>
</feature>
<evidence type="ECO:0000256" key="2">
    <source>
        <dbReference type="SAM" id="Phobius"/>
    </source>
</evidence>
<accession>A0ABZ0IS60</accession>
<dbReference type="PANTHER" id="PTHR36838">
    <property type="entry name" value="AUXIN EFFLUX CARRIER FAMILY PROTEIN"/>
    <property type="match status" value="1"/>
</dbReference>
<proteinExistence type="predicted"/>
<name>A0ABZ0IS60_9BACT</name>
<evidence type="ECO:0000313" key="4">
    <source>
        <dbReference type="Proteomes" id="UP001302349"/>
    </source>
</evidence>
<feature type="transmembrane region" description="Helical" evidence="2">
    <location>
        <begin position="337"/>
        <end position="356"/>
    </location>
</feature>
<gene>
    <name evidence="3" type="ORF">RT717_04530</name>
</gene>
<feature type="transmembrane region" description="Helical" evidence="2">
    <location>
        <begin position="209"/>
        <end position="227"/>
    </location>
</feature>
<feature type="transmembrane region" description="Helical" evidence="2">
    <location>
        <begin position="305"/>
        <end position="325"/>
    </location>
</feature>
<dbReference type="EMBL" id="CP136051">
    <property type="protein sequence ID" value="WOK07893.1"/>
    <property type="molecule type" value="Genomic_DNA"/>
</dbReference>
<feature type="transmembrane region" description="Helical" evidence="2">
    <location>
        <begin position="263"/>
        <end position="284"/>
    </location>
</feature>